<evidence type="ECO:0000313" key="3">
    <source>
        <dbReference type="Proteomes" id="UP000287651"/>
    </source>
</evidence>
<proteinExistence type="predicted"/>
<evidence type="ECO:0000256" key="1">
    <source>
        <dbReference type="SAM" id="MobiDB-lite"/>
    </source>
</evidence>
<accession>A0A426XR87</accession>
<dbReference type="AlphaFoldDB" id="A0A426XR87"/>
<sequence length="118" mass="12858">EEEDGSVAAGEGLATAGWEAVAAEGLAPAGRQQQWPAKAVAGGSDCDGREERWKCACWWLMATAGTVDVAEQWEAVKRQRRKQREVVRQLVAAFIRQKTEVIARGSRLHVAVEGRGWG</sequence>
<reference evidence="2 3" key="1">
    <citation type="journal article" date="2014" name="Agronomy (Basel)">
        <title>A Draft Genome Sequence for Ensete ventricosum, the Drought-Tolerant Tree Against Hunger.</title>
        <authorList>
            <person name="Harrison J."/>
            <person name="Moore K.A."/>
            <person name="Paszkiewicz K."/>
            <person name="Jones T."/>
            <person name="Grant M."/>
            <person name="Ambacheew D."/>
            <person name="Muzemil S."/>
            <person name="Studholme D.J."/>
        </authorList>
    </citation>
    <scope>NUCLEOTIDE SEQUENCE [LARGE SCALE GENOMIC DNA]</scope>
</reference>
<gene>
    <name evidence="2" type="ORF">B296_00043679</name>
</gene>
<evidence type="ECO:0000313" key="2">
    <source>
        <dbReference type="EMBL" id="RRT41942.1"/>
    </source>
</evidence>
<feature type="non-terminal residue" evidence="2">
    <location>
        <position position="1"/>
    </location>
</feature>
<comment type="caution">
    <text evidence="2">The sequence shown here is derived from an EMBL/GenBank/DDBJ whole genome shotgun (WGS) entry which is preliminary data.</text>
</comment>
<name>A0A426XR87_ENSVE</name>
<organism evidence="2 3">
    <name type="scientific">Ensete ventricosum</name>
    <name type="common">Abyssinian banana</name>
    <name type="synonym">Musa ensete</name>
    <dbReference type="NCBI Taxonomy" id="4639"/>
    <lineage>
        <taxon>Eukaryota</taxon>
        <taxon>Viridiplantae</taxon>
        <taxon>Streptophyta</taxon>
        <taxon>Embryophyta</taxon>
        <taxon>Tracheophyta</taxon>
        <taxon>Spermatophyta</taxon>
        <taxon>Magnoliopsida</taxon>
        <taxon>Liliopsida</taxon>
        <taxon>Zingiberales</taxon>
        <taxon>Musaceae</taxon>
        <taxon>Ensete</taxon>
    </lineage>
</organism>
<protein>
    <submittedName>
        <fullName evidence="2">Uncharacterized protein</fullName>
    </submittedName>
</protein>
<dbReference type="Proteomes" id="UP000287651">
    <property type="component" value="Unassembled WGS sequence"/>
</dbReference>
<feature type="region of interest" description="Disordered" evidence="1">
    <location>
        <begin position="25"/>
        <end position="48"/>
    </location>
</feature>
<dbReference type="EMBL" id="AMZH03018179">
    <property type="protein sequence ID" value="RRT41942.1"/>
    <property type="molecule type" value="Genomic_DNA"/>
</dbReference>